<dbReference type="GO" id="GO:0050660">
    <property type="term" value="F:flavin adenine dinucleotide binding"/>
    <property type="evidence" value="ECO:0007669"/>
    <property type="project" value="InterPro"/>
</dbReference>
<keyword evidence="8" id="KW-1185">Reference proteome</keyword>
<dbReference type="PANTHER" id="PTHR43884:SF20">
    <property type="entry name" value="ACYL-COA DEHYDROGENASE FADE28"/>
    <property type="match status" value="1"/>
</dbReference>
<evidence type="ECO:0000256" key="1">
    <source>
        <dbReference type="ARBA" id="ARBA00001974"/>
    </source>
</evidence>
<dbReference type="InterPro" id="IPR009075">
    <property type="entry name" value="AcylCo_DH/oxidase_C"/>
</dbReference>
<dbReference type="InterPro" id="IPR009100">
    <property type="entry name" value="AcylCoA_DH/oxidase_NM_dom_sf"/>
</dbReference>
<reference evidence="7 8" key="1">
    <citation type="submission" date="2018-09" db="EMBL/GenBank/DDBJ databases">
        <title>Nocardia yunnanensis sp. nov., an actinomycete isolated from a soil sample.</title>
        <authorList>
            <person name="Zhang J."/>
        </authorList>
    </citation>
    <scope>NUCLEOTIDE SEQUENCE [LARGE SCALE GENOMIC DNA]</scope>
    <source>
        <strain evidence="7 8">CFHS0054</strain>
    </source>
</reference>
<evidence type="ECO:0000313" key="7">
    <source>
        <dbReference type="EMBL" id="AYF75474.1"/>
    </source>
</evidence>
<comment type="similarity">
    <text evidence="2">Belongs to the acyl-CoA dehydrogenase family.</text>
</comment>
<evidence type="ECO:0000256" key="2">
    <source>
        <dbReference type="ARBA" id="ARBA00009347"/>
    </source>
</evidence>
<keyword evidence="3" id="KW-0285">Flavoprotein</keyword>
<evidence type="ECO:0000256" key="5">
    <source>
        <dbReference type="ARBA" id="ARBA00023002"/>
    </source>
</evidence>
<dbReference type="Gene3D" id="1.10.540.10">
    <property type="entry name" value="Acyl-CoA dehydrogenase/oxidase, N-terminal domain"/>
    <property type="match status" value="1"/>
</dbReference>
<name>A0A386ZED2_9NOCA</name>
<dbReference type="OrthoDB" id="8677713at2"/>
<keyword evidence="4" id="KW-0274">FAD</keyword>
<dbReference type="PANTHER" id="PTHR43884">
    <property type="entry name" value="ACYL-COA DEHYDROGENASE"/>
    <property type="match status" value="1"/>
</dbReference>
<dbReference type="KEGG" id="nyu:D7D52_18255"/>
<dbReference type="Proteomes" id="UP000267164">
    <property type="component" value="Chromosome"/>
</dbReference>
<comment type="cofactor">
    <cofactor evidence="1">
        <name>FAD</name>
        <dbReference type="ChEBI" id="CHEBI:57692"/>
    </cofactor>
</comment>
<keyword evidence="5" id="KW-0560">Oxidoreductase</keyword>
<evidence type="ECO:0000259" key="6">
    <source>
        <dbReference type="Pfam" id="PF00441"/>
    </source>
</evidence>
<proteinExistence type="inferred from homology"/>
<dbReference type="SUPFAM" id="SSF47203">
    <property type="entry name" value="Acyl-CoA dehydrogenase C-terminal domain-like"/>
    <property type="match status" value="1"/>
</dbReference>
<dbReference type="SUPFAM" id="SSF56645">
    <property type="entry name" value="Acyl-CoA dehydrogenase NM domain-like"/>
    <property type="match status" value="1"/>
</dbReference>
<dbReference type="RefSeq" id="WP_120738020.1">
    <property type="nucleotide sequence ID" value="NZ_CP032568.1"/>
</dbReference>
<dbReference type="InterPro" id="IPR037069">
    <property type="entry name" value="AcylCoA_DH/ox_N_sf"/>
</dbReference>
<feature type="domain" description="Acyl-CoA dehydrogenase/oxidase C-terminal" evidence="6">
    <location>
        <begin position="228"/>
        <end position="366"/>
    </location>
</feature>
<evidence type="ECO:0000256" key="3">
    <source>
        <dbReference type="ARBA" id="ARBA00022630"/>
    </source>
</evidence>
<gene>
    <name evidence="7" type="ORF">D7D52_18255</name>
</gene>
<organism evidence="7 8">
    <name type="scientific">Nocardia yunnanensis</name>
    <dbReference type="NCBI Taxonomy" id="2382165"/>
    <lineage>
        <taxon>Bacteria</taxon>
        <taxon>Bacillati</taxon>
        <taxon>Actinomycetota</taxon>
        <taxon>Actinomycetes</taxon>
        <taxon>Mycobacteriales</taxon>
        <taxon>Nocardiaceae</taxon>
        <taxon>Nocardia</taxon>
    </lineage>
</organism>
<evidence type="ECO:0000313" key="8">
    <source>
        <dbReference type="Proteomes" id="UP000267164"/>
    </source>
</evidence>
<evidence type="ECO:0000256" key="4">
    <source>
        <dbReference type="ARBA" id="ARBA00022827"/>
    </source>
</evidence>
<dbReference type="Gene3D" id="1.20.140.10">
    <property type="entry name" value="Butyryl-CoA Dehydrogenase, subunit A, domain 3"/>
    <property type="match status" value="1"/>
</dbReference>
<dbReference type="GO" id="GO:0003995">
    <property type="term" value="F:acyl-CoA dehydrogenase activity"/>
    <property type="evidence" value="ECO:0007669"/>
    <property type="project" value="TreeGrafter"/>
</dbReference>
<protein>
    <submittedName>
        <fullName evidence="7">Acyl-CoA dehydrogenase</fullName>
    </submittedName>
</protein>
<dbReference type="EMBL" id="CP032568">
    <property type="protein sequence ID" value="AYF75474.1"/>
    <property type="molecule type" value="Genomic_DNA"/>
</dbReference>
<accession>A0A386ZED2</accession>
<dbReference type="AlphaFoldDB" id="A0A386ZED2"/>
<dbReference type="InterPro" id="IPR036250">
    <property type="entry name" value="AcylCo_DH-like_C"/>
</dbReference>
<dbReference type="Pfam" id="PF00441">
    <property type="entry name" value="Acyl-CoA_dh_1"/>
    <property type="match status" value="1"/>
</dbReference>
<sequence>MTTIAPALFDFTDEHHALRDMLRHWFAQAATDDDPPIAWQRLCGEAGIGELLFGGADGQPPGTPIDLAILAEESGAALYGGPVLSAAMTAALAETTGDAGWPAASALRTGHERPAAATALLGGPDVGALPGMDAAQRVSGRVEPIWDAAGASLLLCTAVVDSTVPGAADSASRTAVVVLCAGTGDVRLSARQGLDLSRSVGAAECAGADTDCALHGAAGREALAAMRARGRLVLAAEGLGVARCALDRTVEHARTRVQFGRTIGSFQAVKHRLADLAAQVELTRSAVYGAAWGLTTSPEKHSTAIDLAVASALAAEAAVTVTTAAVQLHGGMAITWEHWAHRYLRRARAVTALAGGAAWHRRRLAELLDSTDGDDLARGGGDEH</sequence>